<evidence type="ECO:0000256" key="1">
    <source>
        <dbReference type="ARBA" id="ARBA00004651"/>
    </source>
</evidence>
<comment type="subcellular location">
    <subcellularLocation>
        <location evidence="1">Cell membrane</location>
        <topology evidence="1">Multi-pass membrane protein</topology>
    </subcellularLocation>
</comment>
<feature type="transmembrane region" description="Helical" evidence="6">
    <location>
        <begin position="178"/>
        <end position="204"/>
    </location>
</feature>
<keyword evidence="4 6" id="KW-1133">Transmembrane helix</keyword>
<organism evidence="7 8">
    <name type="scientific">Benzoatithermus flavus</name>
    <dbReference type="NCBI Taxonomy" id="3108223"/>
    <lineage>
        <taxon>Bacteria</taxon>
        <taxon>Pseudomonadati</taxon>
        <taxon>Pseudomonadota</taxon>
        <taxon>Alphaproteobacteria</taxon>
        <taxon>Geminicoccales</taxon>
        <taxon>Geminicoccaceae</taxon>
        <taxon>Benzoatithermus</taxon>
    </lineage>
</organism>
<comment type="caution">
    <text evidence="7">The sequence shown here is derived from an EMBL/GenBank/DDBJ whole genome shotgun (WGS) entry which is preliminary data.</text>
</comment>
<evidence type="ECO:0000256" key="5">
    <source>
        <dbReference type="ARBA" id="ARBA00023136"/>
    </source>
</evidence>
<reference evidence="7 8" key="1">
    <citation type="submission" date="2024-01" db="EMBL/GenBank/DDBJ databases">
        <title>Multi-omics insights into the function and evolution of sodium benzoate biodegradation pathways in Benzoatithermus flavus gen. nov., sp. nov. from hot spring.</title>
        <authorList>
            <person name="Hu C.-J."/>
            <person name="Li W.-J."/>
        </authorList>
    </citation>
    <scope>NUCLEOTIDE SEQUENCE [LARGE SCALE GENOMIC DNA]</scope>
    <source>
        <strain evidence="7 8">SYSU G07066</strain>
    </source>
</reference>
<feature type="transmembrane region" description="Helical" evidence="6">
    <location>
        <begin position="73"/>
        <end position="95"/>
    </location>
</feature>
<dbReference type="NCBIfam" id="TIGR00765">
    <property type="entry name" value="yihY_not_rbn"/>
    <property type="match status" value="1"/>
</dbReference>
<dbReference type="EMBL" id="JBBLZC010000014">
    <property type="protein sequence ID" value="MEK0084439.1"/>
    <property type="molecule type" value="Genomic_DNA"/>
</dbReference>
<sequence length="345" mass="37083">MATDAPAPDQDREDVAGPGDLARPEVRAELIDTTLGHHATMPAEIPAKGWWQVLKRVWRETTSDRMSMMAASCAFYAMLALFPAISVLISLYGLVLDPSSVEGQLQAVRDILPAAAYDLVAQRVHDLAAKGSTTLSWGVAIGFLFALWSATAGTKALINALNIAYEEEEKRSFLRLNLVAIAMTLCGIVGVSVALSVIVGVPAALRLENLGPAAGIAVRLLSFLLLIGCVVVGLSVLYRFGPDRHEARWHWITPGSILAGVLWLLASLLFSFYVGHFASYDVTYGSLGAVVIVLMWFYISAFVVMLGAELNAELELQTKQDTTTGPARPMGQRGAYVADHVAVAE</sequence>
<keyword evidence="2" id="KW-1003">Cell membrane</keyword>
<keyword evidence="8" id="KW-1185">Reference proteome</keyword>
<keyword evidence="3 6" id="KW-0812">Transmembrane</keyword>
<dbReference type="PANTHER" id="PTHR30213">
    <property type="entry name" value="INNER MEMBRANE PROTEIN YHJD"/>
    <property type="match status" value="1"/>
</dbReference>
<evidence type="ECO:0000313" key="8">
    <source>
        <dbReference type="Proteomes" id="UP001375743"/>
    </source>
</evidence>
<evidence type="ECO:0000256" key="6">
    <source>
        <dbReference type="SAM" id="Phobius"/>
    </source>
</evidence>
<dbReference type="PIRSF" id="PIRSF035875">
    <property type="entry name" value="RNase_BN"/>
    <property type="match status" value="1"/>
</dbReference>
<evidence type="ECO:0000256" key="4">
    <source>
        <dbReference type="ARBA" id="ARBA00022989"/>
    </source>
</evidence>
<evidence type="ECO:0000256" key="3">
    <source>
        <dbReference type="ARBA" id="ARBA00022692"/>
    </source>
</evidence>
<protein>
    <submittedName>
        <fullName evidence="7">YihY/virulence factor BrkB family protein</fullName>
    </submittedName>
</protein>
<name>A0ABU8XU24_9PROT</name>
<dbReference type="InterPro" id="IPR017039">
    <property type="entry name" value="Virul_fac_BrkB"/>
</dbReference>
<evidence type="ECO:0000313" key="7">
    <source>
        <dbReference type="EMBL" id="MEK0084439.1"/>
    </source>
</evidence>
<gene>
    <name evidence="7" type="ORF">U1T56_14880</name>
</gene>
<accession>A0ABU8XU24</accession>
<dbReference type="Proteomes" id="UP001375743">
    <property type="component" value="Unassembled WGS sequence"/>
</dbReference>
<dbReference type="PANTHER" id="PTHR30213:SF0">
    <property type="entry name" value="UPF0761 MEMBRANE PROTEIN YIHY"/>
    <property type="match status" value="1"/>
</dbReference>
<feature type="transmembrane region" description="Helical" evidence="6">
    <location>
        <begin position="216"/>
        <end position="237"/>
    </location>
</feature>
<feature type="transmembrane region" description="Helical" evidence="6">
    <location>
        <begin position="249"/>
        <end position="274"/>
    </location>
</feature>
<dbReference type="Pfam" id="PF03631">
    <property type="entry name" value="Virul_fac_BrkB"/>
    <property type="match status" value="1"/>
</dbReference>
<feature type="transmembrane region" description="Helical" evidence="6">
    <location>
        <begin position="286"/>
        <end position="308"/>
    </location>
</feature>
<proteinExistence type="predicted"/>
<dbReference type="RefSeq" id="WP_418160286.1">
    <property type="nucleotide sequence ID" value="NZ_JBBLZC010000014.1"/>
</dbReference>
<feature type="transmembrane region" description="Helical" evidence="6">
    <location>
        <begin position="135"/>
        <end position="158"/>
    </location>
</feature>
<evidence type="ECO:0000256" key="2">
    <source>
        <dbReference type="ARBA" id="ARBA00022475"/>
    </source>
</evidence>
<keyword evidence="5 6" id="KW-0472">Membrane</keyword>